<accession>A0A8R7Q595</accession>
<feature type="region of interest" description="Disordered" evidence="1">
    <location>
        <begin position="1"/>
        <end position="43"/>
    </location>
</feature>
<evidence type="ECO:0000313" key="3">
    <source>
        <dbReference type="Proteomes" id="UP000015106"/>
    </source>
</evidence>
<evidence type="ECO:0000313" key="2">
    <source>
        <dbReference type="EnsemblPlants" id="TuG1812G0400001597.01.T01.cds260831"/>
    </source>
</evidence>
<feature type="compositionally biased region" description="Basic and acidic residues" evidence="1">
    <location>
        <begin position="34"/>
        <end position="43"/>
    </location>
</feature>
<organism evidence="2 3">
    <name type="scientific">Triticum urartu</name>
    <name type="common">Red wild einkorn</name>
    <name type="synonym">Crithodium urartu</name>
    <dbReference type="NCBI Taxonomy" id="4572"/>
    <lineage>
        <taxon>Eukaryota</taxon>
        <taxon>Viridiplantae</taxon>
        <taxon>Streptophyta</taxon>
        <taxon>Embryophyta</taxon>
        <taxon>Tracheophyta</taxon>
        <taxon>Spermatophyta</taxon>
        <taxon>Magnoliopsida</taxon>
        <taxon>Liliopsida</taxon>
        <taxon>Poales</taxon>
        <taxon>Poaceae</taxon>
        <taxon>BOP clade</taxon>
        <taxon>Pooideae</taxon>
        <taxon>Triticodae</taxon>
        <taxon>Triticeae</taxon>
        <taxon>Triticinae</taxon>
        <taxon>Triticum</taxon>
    </lineage>
</organism>
<reference evidence="2" key="2">
    <citation type="submission" date="2018-03" db="EMBL/GenBank/DDBJ databases">
        <title>The Triticum urartu genome reveals the dynamic nature of wheat genome evolution.</title>
        <authorList>
            <person name="Ling H."/>
            <person name="Ma B."/>
            <person name="Shi X."/>
            <person name="Liu H."/>
            <person name="Dong L."/>
            <person name="Sun H."/>
            <person name="Cao Y."/>
            <person name="Gao Q."/>
            <person name="Zheng S."/>
            <person name="Li Y."/>
            <person name="Yu Y."/>
            <person name="Du H."/>
            <person name="Qi M."/>
            <person name="Li Y."/>
            <person name="Yu H."/>
            <person name="Cui Y."/>
            <person name="Wang N."/>
            <person name="Chen C."/>
            <person name="Wu H."/>
            <person name="Zhao Y."/>
            <person name="Zhang J."/>
            <person name="Li Y."/>
            <person name="Zhou W."/>
            <person name="Zhang B."/>
            <person name="Hu W."/>
            <person name="Eijk M."/>
            <person name="Tang J."/>
            <person name="Witsenboer H."/>
            <person name="Zhao S."/>
            <person name="Li Z."/>
            <person name="Zhang A."/>
            <person name="Wang D."/>
            <person name="Liang C."/>
        </authorList>
    </citation>
    <scope>NUCLEOTIDE SEQUENCE [LARGE SCALE GENOMIC DNA]</scope>
    <source>
        <strain evidence="2">cv. G1812</strain>
    </source>
</reference>
<proteinExistence type="predicted"/>
<dbReference type="Proteomes" id="UP000015106">
    <property type="component" value="Chromosome 4"/>
</dbReference>
<dbReference type="Gramene" id="TuG1812G0400001597.01.T01">
    <property type="protein sequence ID" value="TuG1812G0400001597.01.T01.cds260831"/>
    <property type="gene ID" value="TuG1812G0400001597.01"/>
</dbReference>
<dbReference type="AlphaFoldDB" id="A0A8R7Q595"/>
<reference evidence="3" key="1">
    <citation type="journal article" date="2013" name="Nature">
        <title>Draft genome of the wheat A-genome progenitor Triticum urartu.</title>
        <authorList>
            <person name="Ling H.Q."/>
            <person name="Zhao S."/>
            <person name="Liu D."/>
            <person name="Wang J."/>
            <person name="Sun H."/>
            <person name="Zhang C."/>
            <person name="Fan H."/>
            <person name="Li D."/>
            <person name="Dong L."/>
            <person name="Tao Y."/>
            <person name="Gao C."/>
            <person name="Wu H."/>
            <person name="Li Y."/>
            <person name="Cui Y."/>
            <person name="Guo X."/>
            <person name="Zheng S."/>
            <person name="Wang B."/>
            <person name="Yu K."/>
            <person name="Liang Q."/>
            <person name="Yang W."/>
            <person name="Lou X."/>
            <person name="Chen J."/>
            <person name="Feng M."/>
            <person name="Jian J."/>
            <person name="Zhang X."/>
            <person name="Luo G."/>
            <person name="Jiang Y."/>
            <person name="Liu J."/>
            <person name="Wang Z."/>
            <person name="Sha Y."/>
            <person name="Zhang B."/>
            <person name="Wu H."/>
            <person name="Tang D."/>
            <person name="Shen Q."/>
            <person name="Xue P."/>
            <person name="Zou S."/>
            <person name="Wang X."/>
            <person name="Liu X."/>
            <person name="Wang F."/>
            <person name="Yang Y."/>
            <person name="An X."/>
            <person name="Dong Z."/>
            <person name="Zhang K."/>
            <person name="Zhang X."/>
            <person name="Luo M.C."/>
            <person name="Dvorak J."/>
            <person name="Tong Y."/>
            <person name="Wang J."/>
            <person name="Yang H."/>
            <person name="Li Z."/>
            <person name="Wang D."/>
            <person name="Zhang A."/>
            <person name="Wang J."/>
        </authorList>
    </citation>
    <scope>NUCLEOTIDE SEQUENCE</scope>
    <source>
        <strain evidence="3">cv. G1812</strain>
    </source>
</reference>
<dbReference type="EnsemblPlants" id="TuG1812G0400001597.01.T01">
    <property type="protein sequence ID" value="TuG1812G0400001597.01.T01.cds260831"/>
    <property type="gene ID" value="TuG1812G0400001597.01"/>
</dbReference>
<evidence type="ECO:0000256" key="1">
    <source>
        <dbReference type="SAM" id="MobiDB-lite"/>
    </source>
</evidence>
<sequence>MRGQQNRLEEQQPSHVARNPRSLNQDGQTLIRRNLREGGCEGS</sequence>
<reference evidence="2" key="3">
    <citation type="submission" date="2022-06" db="UniProtKB">
        <authorList>
            <consortium name="EnsemblPlants"/>
        </authorList>
    </citation>
    <scope>IDENTIFICATION</scope>
</reference>
<protein>
    <submittedName>
        <fullName evidence="2">Uncharacterized protein</fullName>
    </submittedName>
</protein>
<keyword evidence="3" id="KW-1185">Reference proteome</keyword>
<name>A0A8R7Q595_TRIUA</name>